<evidence type="ECO:0000256" key="5">
    <source>
        <dbReference type="ARBA" id="ARBA00023600"/>
    </source>
</evidence>
<evidence type="ECO:0000256" key="1">
    <source>
        <dbReference type="ARBA" id="ARBA00004141"/>
    </source>
</evidence>
<sequence>MERYLNTITMLLSIFGGIVVRLLGGLDQLLDVFLFLIIVDFITGWIKAIATKELSSRIGMLGIAKKVTMLFVVAVAVRVEKVVGNNVPIREMVLIFYIANEGLSFFENIATFIPMPKKLKELFIQLKNKDD</sequence>
<gene>
    <name evidence="7" type="ORF">EU507_01145</name>
</gene>
<dbReference type="NCBIfam" id="TIGR01593">
    <property type="entry name" value="holin_tox_secr"/>
    <property type="match status" value="1"/>
</dbReference>
<reference evidence="7 8" key="1">
    <citation type="submission" date="2019-02" db="EMBL/GenBank/DDBJ databases">
        <title>From farm to fork: dissemination of Tn554::fexA-optrA in linezolid-resistant Enterococcus faecalis clones from chicken feces and meat in Tunisia.</title>
        <authorList>
            <person name="Tedim A.P."/>
            <person name="Elghaieb H."/>
            <person name="Abbassi M.S."/>
            <person name="Novais C."/>
            <person name="Hassen A."/>
            <person name="Peixe L."/>
            <person name="Freitas A.R."/>
        </authorList>
    </citation>
    <scope>NUCLEOTIDE SEQUENCE [LARGE SCALE GENOMIC DNA]</scope>
    <source>
        <strain evidence="7 8">728T</strain>
    </source>
</reference>
<comment type="similarity">
    <text evidence="5">Belongs to the bacteriophage holin family. Cp-1 holin subfamily.</text>
</comment>
<comment type="caution">
    <text evidence="7">The sequence shown here is derived from an EMBL/GenBank/DDBJ whole genome shotgun (WGS) entry which is preliminary data.</text>
</comment>
<evidence type="ECO:0000256" key="4">
    <source>
        <dbReference type="ARBA" id="ARBA00023136"/>
    </source>
</evidence>
<evidence type="ECO:0000313" key="8">
    <source>
        <dbReference type="Proteomes" id="UP000292223"/>
    </source>
</evidence>
<keyword evidence="3 6" id="KW-1133">Transmembrane helix</keyword>
<dbReference type="InterPro" id="IPR006480">
    <property type="entry name" value="Phage_holin_4_1"/>
</dbReference>
<accession>A0A8B3RWZ2</accession>
<protein>
    <submittedName>
        <fullName evidence="7">Holin</fullName>
    </submittedName>
</protein>
<dbReference type="RefSeq" id="WP_010827347.1">
    <property type="nucleotide sequence ID" value="NZ_CAXOEW010000003.1"/>
</dbReference>
<comment type="subcellular location">
    <subcellularLocation>
        <location evidence="1">Membrane</location>
        <topology evidence="1">Multi-pass membrane protein</topology>
    </subcellularLocation>
</comment>
<dbReference type="EMBL" id="SEWT01000001">
    <property type="protein sequence ID" value="RYU35888.1"/>
    <property type="molecule type" value="Genomic_DNA"/>
</dbReference>
<feature type="transmembrane region" description="Helical" evidence="6">
    <location>
        <begin position="32"/>
        <end position="50"/>
    </location>
</feature>
<dbReference type="Pfam" id="PF05105">
    <property type="entry name" value="Phage_holin_4_1"/>
    <property type="match status" value="1"/>
</dbReference>
<feature type="transmembrane region" description="Helical" evidence="6">
    <location>
        <begin position="7"/>
        <end position="26"/>
    </location>
</feature>
<proteinExistence type="inferred from homology"/>
<name>A0A8B3RWZ2_ENTFL</name>
<dbReference type="GO" id="GO:0016020">
    <property type="term" value="C:membrane"/>
    <property type="evidence" value="ECO:0007669"/>
    <property type="project" value="UniProtKB-SubCell"/>
</dbReference>
<evidence type="ECO:0000256" key="3">
    <source>
        <dbReference type="ARBA" id="ARBA00022989"/>
    </source>
</evidence>
<organism evidence="7 8">
    <name type="scientific">Enterococcus faecalis</name>
    <name type="common">Streptococcus faecalis</name>
    <dbReference type="NCBI Taxonomy" id="1351"/>
    <lineage>
        <taxon>Bacteria</taxon>
        <taxon>Bacillati</taxon>
        <taxon>Bacillota</taxon>
        <taxon>Bacilli</taxon>
        <taxon>Lactobacillales</taxon>
        <taxon>Enterococcaceae</taxon>
        <taxon>Enterococcus</taxon>
    </lineage>
</organism>
<evidence type="ECO:0000256" key="6">
    <source>
        <dbReference type="SAM" id="Phobius"/>
    </source>
</evidence>
<dbReference type="AlphaFoldDB" id="A0A8B3RWZ2"/>
<evidence type="ECO:0000313" key="7">
    <source>
        <dbReference type="EMBL" id="RYU35888.1"/>
    </source>
</evidence>
<dbReference type="Proteomes" id="UP000292223">
    <property type="component" value="Unassembled WGS sequence"/>
</dbReference>
<keyword evidence="2 6" id="KW-0812">Transmembrane</keyword>
<keyword evidence="4 6" id="KW-0472">Membrane</keyword>
<evidence type="ECO:0000256" key="2">
    <source>
        <dbReference type="ARBA" id="ARBA00022692"/>
    </source>
</evidence>